<comment type="cofactor">
    <cofactor evidence="1 7">
        <name>FMN</name>
        <dbReference type="ChEBI" id="CHEBI:58210"/>
    </cofactor>
</comment>
<keyword evidence="6 7" id="KW-0249">Electron transport</keyword>
<comment type="similarity">
    <text evidence="2 7">Belongs to the flavodoxin family.</text>
</comment>
<dbReference type="PANTHER" id="PTHR43717">
    <property type="entry name" value="ANAEROBIC NITRIC OXIDE REDUCTASE FLAVORUBREDOXIN"/>
    <property type="match status" value="1"/>
</dbReference>
<dbReference type="NCBIfam" id="TIGR01753">
    <property type="entry name" value="flav_short"/>
    <property type="match status" value="1"/>
</dbReference>
<gene>
    <name evidence="9" type="ORF">DWV29_02945</name>
</gene>
<comment type="function">
    <text evidence="7">Low-potential electron donor to a number of redox enzymes.</text>
</comment>
<evidence type="ECO:0000256" key="5">
    <source>
        <dbReference type="ARBA" id="ARBA00022643"/>
    </source>
</evidence>
<dbReference type="GO" id="GO:0016651">
    <property type="term" value="F:oxidoreductase activity, acting on NAD(P)H"/>
    <property type="evidence" value="ECO:0007669"/>
    <property type="project" value="UniProtKB-ARBA"/>
</dbReference>
<reference evidence="9 10" key="1">
    <citation type="submission" date="2018-08" db="EMBL/GenBank/DDBJ databases">
        <title>A genome reference for cultivated species of the human gut microbiota.</title>
        <authorList>
            <person name="Zou Y."/>
            <person name="Xue W."/>
            <person name="Luo G."/>
        </authorList>
    </citation>
    <scope>NUCLEOTIDE SEQUENCE [LARGE SCALE GENOMIC DNA]</scope>
    <source>
        <strain evidence="9 10">AF04-15</strain>
    </source>
</reference>
<comment type="caution">
    <text evidence="9">The sequence shown here is derived from an EMBL/GenBank/DDBJ whole genome shotgun (WGS) entry which is preliminary data.</text>
</comment>
<dbReference type="PROSITE" id="PS50902">
    <property type="entry name" value="FLAVODOXIN_LIKE"/>
    <property type="match status" value="1"/>
</dbReference>
<dbReference type="GO" id="GO:0009055">
    <property type="term" value="F:electron transfer activity"/>
    <property type="evidence" value="ECO:0007669"/>
    <property type="project" value="UniProtKB-UniRule"/>
</dbReference>
<dbReference type="Gene3D" id="3.40.50.360">
    <property type="match status" value="1"/>
</dbReference>
<organism evidence="9 10">
    <name type="scientific">Enterocloster asparagiformis</name>
    <dbReference type="NCBI Taxonomy" id="333367"/>
    <lineage>
        <taxon>Bacteria</taxon>
        <taxon>Bacillati</taxon>
        <taxon>Bacillota</taxon>
        <taxon>Clostridia</taxon>
        <taxon>Lachnospirales</taxon>
        <taxon>Lachnospiraceae</taxon>
        <taxon>Enterocloster</taxon>
    </lineage>
</organism>
<protein>
    <recommendedName>
        <fullName evidence="7">Flavodoxin</fullName>
    </recommendedName>
</protein>
<feature type="domain" description="Flavodoxin-like" evidence="8">
    <location>
        <begin position="4"/>
        <end position="141"/>
    </location>
</feature>
<dbReference type="PANTHER" id="PTHR43717:SF1">
    <property type="entry name" value="ANAEROBIC NITRIC OXIDE REDUCTASE FLAVORUBREDOXIN"/>
    <property type="match status" value="1"/>
</dbReference>
<evidence type="ECO:0000256" key="1">
    <source>
        <dbReference type="ARBA" id="ARBA00001917"/>
    </source>
</evidence>
<evidence type="ECO:0000313" key="10">
    <source>
        <dbReference type="Proteomes" id="UP000283880"/>
    </source>
</evidence>
<evidence type="ECO:0000256" key="2">
    <source>
        <dbReference type="ARBA" id="ARBA00005267"/>
    </source>
</evidence>
<name>A0A413FLJ0_9FIRM</name>
<evidence type="ECO:0000256" key="6">
    <source>
        <dbReference type="ARBA" id="ARBA00022982"/>
    </source>
</evidence>
<dbReference type="Pfam" id="PF00258">
    <property type="entry name" value="Flavodoxin_1"/>
    <property type="match status" value="1"/>
</dbReference>
<dbReference type="EMBL" id="QSBM01000001">
    <property type="protein sequence ID" value="RGX33175.1"/>
    <property type="molecule type" value="Genomic_DNA"/>
</dbReference>
<dbReference type="RefSeq" id="WP_024734522.1">
    <property type="nucleotide sequence ID" value="NZ_BAABXR010000001.1"/>
</dbReference>
<dbReference type="GO" id="GO:0010181">
    <property type="term" value="F:FMN binding"/>
    <property type="evidence" value="ECO:0007669"/>
    <property type="project" value="UniProtKB-UniRule"/>
</dbReference>
<evidence type="ECO:0000259" key="8">
    <source>
        <dbReference type="PROSITE" id="PS50902"/>
    </source>
</evidence>
<dbReference type="OrthoDB" id="9790745at2"/>
<dbReference type="InterPro" id="IPR010087">
    <property type="entry name" value="Flav_short"/>
</dbReference>
<evidence type="ECO:0000256" key="4">
    <source>
        <dbReference type="ARBA" id="ARBA00022630"/>
    </source>
</evidence>
<sequence length="143" mass="15485">MDKIYVVYWSQTGNTEVMAEAIGQGIRESGREAETLTVSQITADTLKEAQAFALGCPAMGDEVLEESEMEPFMEQLDPMISGKQIGLFGSYGWGDGQWMREWQDRVMADGAVVAGGEGVIAQEMPDEDVLAACCNLGRILAAI</sequence>
<keyword evidence="4 7" id="KW-0285">Flavoprotein</keyword>
<dbReference type="InterPro" id="IPR001226">
    <property type="entry name" value="Flavodoxin_CS"/>
</dbReference>
<evidence type="ECO:0000256" key="7">
    <source>
        <dbReference type="RuleBase" id="RU367037"/>
    </source>
</evidence>
<evidence type="ECO:0000313" key="9">
    <source>
        <dbReference type="EMBL" id="RGX33175.1"/>
    </source>
</evidence>
<dbReference type="Proteomes" id="UP000283880">
    <property type="component" value="Unassembled WGS sequence"/>
</dbReference>
<proteinExistence type="inferred from homology"/>
<dbReference type="SUPFAM" id="SSF52218">
    <property type="entry name" value="Flavoproteins"/>
    <property type="match status" value="1"/>
</dbReference>
<dbReference type="PROSITE" id="PS00201">
    <property type="entry name" value="FLAVODOXIN"/>
    <property type="match status" value="1"/>
</dbReference>
<dbReference type="AlphaFoldDB" id="A0A413FLJ0"/>
<dbReference type="InterPro" id="IPR029039">
    <property type="entry name" value="Flavoprotein-like_sf"/>
</dbReference>
<keyword evidence="3 7" id="KW-0813">Transport</keyword>
<keyword evidence="5 7" id="KW-0288">FMN</keyword>
<accession>A0A413FLJ0</accession>
<dbReference type="InterPro" id="IPR008254">
    <property type="entry name" value="Flavodoxin/NO_synth"/>
</dbReference>
<evidence type="ECO:0000256" key="3">
    <source>
        <dbReference type="ARBA" id="ARBA00022448"/>
    </source>
</evidence>